<evidence type="ECO:0000313" key="3">
    <source>
        <dbReference type="Proteomes" id="UP000283374"/>
    </source>
</evidence>
<evidence type="ECO:0000259" key="1">
    <source>
        <dbReference type="Pfam" id="PF07811"/>
    </source>
</evidence>
<protein>
    <submittedName>
        <fullName evidence="2">Pilus assembly protein</fullName>
    </submittedName>
</protein>
<organism evidence="2 3">
    <name type="scientific">Cellulomonas rhizosphaerae</name>
    <dbReference type="NCBI Taxonomy" id="2293719"/>
    <lineage>
        <taxon>Bacteria</taxon>
        <taxon>Bacillati</taxon>
        <taxon>Actinomycetota</taxon>
        <taxon>Actinomycetes</taxon>
        <taxon>Micrococcales</taxon>
        <taxon>Cellulomonadaceae</taxon>
        <taxon>Cellulomonas</taxon>
    </lineage>
</organism>
<dbReference type="AlphaFoldDB" id="A0A413RPD0"/>
<comment type="caution">
    <text evidence="2">The sequence shown here is derived from an EMBL/GenBank/DDBJ whole genome shotgun (WGS) entry which is preliminary data.</text>
</comment>
<feature type="domain" description="TadE-like" evidence="1">
    <location>
        <begin position="2"/>
        <end position="41"/>
    </location>
</feature>
<evidence type="ECO:0000313" key="2">
    <source>
        <dbReference type="EMBL" id="RHA43827.1"/>
    </source>
</evidence>
<dbReference type="OrthoDB" id="4826617at2"/>
<proteinExistence type="predicted"/>
<accession>A0A413RPD0</accession>
<dbReference type="RefSeq" id="WP_118766249.1">
    <property type="nucleotide sequence ID" value="NZ_QWKP01000138.1"/>
</dbReference>
<gene>
    <name evidence="2" type="ORF">D1825_04410</name>
</gene>
<dbReference type="InterPro" id="IPR012495">
    <property type="entry name" value="TadE-like_dom"/>
</dbReference>
<dbReference type="EMBL" id="QWKP01000138">
    <property type="protein sequence ID" value="RHA43827.1"/>
    <property type="molecule type" value="Genomic_DNA"/>
</dbReference>
<dbReference type="Pfam" id="PF07811">
    <property type="entry name" value="TadE"/>
    <property type="match status" value="1"/>
</dbReference>
<dbReference type="Proteomes" id="UP000283374">
    <property type="component" value="Unassembled WGS sequence"/>
</dbReference>
<name>A0A413RPD0_9CELL</name>
<keyword evidence="3" id="KW-1185">Reference proteome</keyword>
<reference evidence="2 3" key="1">
    <citation type="submission" date="2018-08" db="EMBL/GenBank/DDBJ databases">
        <title>Cellulomonas rhizosphaerae sp. nov., a novel actinomycete isolated from soil.</title>
        <authorList>
            <person name="Tian Y."/>
        </authorList>
    </citation>
    <scope>NUCLEOTIDE SEQUENCE [LARGE SCALE GENOMIC DNA]</scope>
    <source>
        <strain evidence="2 3">NEAU-TCZ24</strain>
    </source>
</reference>
<sequence length="126" mass="12850">MSVEIVILVPALLLILMLIVAMGRFVTAQGDVRAATREAVRAATLERDPAAAARAARDAAEAALPESADCGPATLSGNFVAGATITVSLDCSVSWAGLAPIGLTGSTTINEQSSAPLDRYRRTGGP</sequence>